<dbReference type="PANTHER" id="PTHR45648">
    <property type="entry name" value="GDSL LIPASE/ACYLHYDROLASE FAMILY PROTEIN (AFU_ORTHOLOGUE AFUA_4G14700)"/>
    <property type="match status" value="1"/>
</dbReference>
<evidence type="ECO:0000256" key="2">
    <source>
        <dbReference type="ARBA" id="ARBA00022801"/>
    </source>
</evidence>
<evidence type="ECO:0000256" key="4">
    <source>
        <dbReference type="SAM" id="SignalP"/>
    </source>
</evidence>
<dbReference type="InterPro" id="IPR035669">
    <property type="entry name" value="SGNH_plant_lipase-like"/>
</dbReference>
<dbReference type="GO" id="GO:0016788">
    <property type="term" value="F:hydrolase activity, acting on ester bonds"/>
    <property type="evidence" value="ECO:0007669"/>
    <property type="project" value="InterPro"/>
</dbReference>
<dbReference type="InParanoid" id="B9SV92"/>
<dbReference type="InterPro" id="IPR001087">
    <property type="entry name" value="GDSL"/>
</dbReference>
<reference evidence="6" key="1">
    <citation type="journal article" date="2010" name="Nat. Biotechnol.">
        <title>Draft genome sequence of the oilseed species Ricinus communis.</title>
        <authorList>
            <person name="Chan A.P."/>
            <person name="Crabtree J."/>
            <person name="Zhao Q."/>
            <person name="Lorenzi H."/>
            <person name="Orvis J."/>
            <person name="Puiu D."/>
            <person name="Melake-Berhan A."/>
            <person name="Jones K.M."/>
            <person name="Redman J."/>
            <person name="Chen G."/>
            <person name="Cahoon E.B."/>
            <person name="Gedil M."/>
            <person name="Stanke M."/>
            <person name="Haas B.J."/>
            <person name="Wortman J.R."/>
            <person name="Fraser-Liggett C.M."/>
            <person name="Ravel J."/>
            <person name="Rabinowicz P.D."/>
        </authorList>
    </citation>
    <scope>NUCLEOTIDE SEQUENCE [LARGE SCALE GENOMIC DNA]</scope>
    <source>
        <strain evidence="6">cv. Hale</strain>
    </source>
</reference>
<dbReference type="InterPro" id="IPR036514">
    <property type="entry name" value="SGNH_hydro_sf"/>
</dbReference>
<feature type="signal peptide" evidence="4">
    <location>
        <begin position="1"/>
        <end position="26"/>
    </location>
</feature>
<dbReference type="Gene3D" id="3.40.50.1110">
    <property type="entry name" value="SGNH hydrolase"/>
    <property type="match status" value="1"/>
</dbReference>
<dbReference type="OMA" id="CANRMTH"/>
<keyword evidence="4" id="KW-0732">Signal</keyword>
<dbReference type="InterPro" id="IPR051058">
    <property type="entry name" value="GDSL_Est/Lipase"/>
</dbReference>
<dbReference type="KEGG" id="rcu:8266255"/>
<protein>
    <submittedName>
        <fullName evidence="5">Zinc finger protein, putative</fullName>
    </submittedName>
</protein>
<accession>B9SV92</accession>
<dbReference type="eggNOG" id="KOG0017">
    <property type="taxonomic scope" value="Eukaryota"/>
</dbReference>
<dbReference type="Proteomes" id="UP000008311">
    <property type="component" value="Unassembled WGS sequence"/>
</dbReference>
<dbReference type="FunCoup" id="B9SV92">
    <property type="interactions" value="57"/>
</dbReference>
<evidence type="ECO:0000256" key="1">
    <source>
        <dbReference type="ARBA" id="ARBA00008668"/>
    </source>
</evidence>
<gene>
    <name evidence="5" type="ORF">RCOM_1302910</name>
</gene>
<evidence type="ECO:0000313" key="5">
    <source>
        <dbReference type="EMBL" id="EEF32465.1"/>
    </source>
</evidence>
<dbReference type="GO" id="GO:0016042">
    <property type="term" value="P:lipid catabolic process"/>
    <property type="evidence" value="ECO:0007669"/>
    <property type="project" value="UniProtKB-KW"/>
</dbReference>
<dbReference type="OrthoDB" id="1600564at2759"/>
<dbReference type="PANTHER" id="PTHR45648:SF119">
    <property type="entry name" value="GDSL ESTERASE_LIPASE"/>
    <property type="match status" value="1"/>
</dbReference>
<keyword evidence="3" id="KW-0442">Lipid degradation</keyword>
<dbReference type="AlphaFoldDB" id="B9SV92"/>
<keyword evidence="2" id="KW-0378">Hydrolase</keyword>
<name>B9SV92_RICCO</name>
<dbReference type="CDD" id="cd01837">
    <property type="entry name" value="SGNH_plant_lipase_like"/>
    <property type="match status" value="1"/>
</dbReference>
<sequence>MALNPFPVTSFFFFILSFLIIKCSEADQMVPAMFVFGDSGVDVGNNNYLPFSFAKADYPYNGIDFPTKKPTGRFSNGKNAADFLAEKLGVPTSPPYLSLLFKKNTNSFLTGVNFASGASGILNGTGKSLGIVIPLTKQVDYYAIVYKDLVQKLGSYAANKLLSKSLFVTVTGSNDLLRYSGSSDLRKKSNPQQYVDSMTLTMKAQIKRLHSYGARKYLFPGLGTVGCAPSQRIKNEARECNEEVNSFSVKYNEGLKLMLQELKSELQDINYSYFDTYNVLQNIIQKPAAYGFTEAKAACCGLGKLNAEVPCIPISTYCSNRSNHVFWDMVHPTEATDRILVNTIFDNQSHYIFPMNMRQLIAV</sequence>
<organism evidence="5 6">
    <name type="scientific">Ricinus communis</name>
    <name type="common">Castor bean</name>
    <dbReference type="NCBI Taxonomy" id="3988"/>
    <lineage>
        <taxon>Eukaryota</taxon>
        <taxon>Viridiplantae</taxon>
        <taxon>Streptophyta</taxon>
        <taxon>Embryophyta</taxon>
        <taxon>Tracheophyta</taxon>
        <taxon>Spermatophyta</taxon>
        <taxon>Magnoliopsida</taxon>
        <taxon>eudicotyledons</taxon>
        <taxon>Gunneridae</taxon>
        <taxon>Pentapetalae</taxon>
        <taxon>rosids</taxon>
        <taxon>fabids</taxon>
        <taxon>Malpighiales</taxon>
        <taxon>Euphorbiaceae</taxon>
        <taxon>Acalyphoideae</taxon>
        <taxon>Acalypheae</taxon>
        <taxon>Ricinus</taxon>
    </lineage>
</organism>
<keyword evidence="3" id="KW-0443">Lipid metabolism</keyword>
<evidence type="ECO:0000313" key="6">
    <source>
        <dbReference type="Proteomes" id="UP000008311"/>
    </source>
</evidence>
<keyword evidence="6" id="KW-1185">Reference proteome</keyword>
<evidence type="ECO:0000256" key="3">
    <source>
        <dbReference type="ARBA" id="ARBA00022963"/>
    </source>
</evidence>
<proteinExistence type="inferred from homology"/>
<feature type="chain" id="PRO_5002889688" evidence="4">
    <location>
        <begin position="27"/>
        <end position="363"/>
    </location>
</feature>
<dbReference type="Pfam" id="PF00657">
    <property type="entry name" value="Lipase_GDSL"/>
    <property type="match status" value="1"/>
</dbReference>
<comment type="similarity">
    <text evidence="1">Belongs to the 'GDSL' lipolytic enzyme family.</text>
</comment>
<dbReference type="EMBL" id="EQ974163">
    <property type="protein sequence ID" value="EEF32465.1"/>
    <property type="molecule type" value="Genomic_DNA"/>
</dbReference>